<feature type="compositionally biased region" description="Basic and acidic residues" evidence="1">
    <location>
        <begin position="310"/>
        <end position="325"/>
    </location>
</feature>
<sequence>MCENCCAPHSFCFSSSCRALAQSLIILFQQSIPSVSQTSGRSDSIMECVLHSFVAENEPDQDMIYEDFDQIMRQKTRLVRLRRNYGMMAGLHADNGGADVSKAAAGFVFLKGSMFYPDGIFIRFEKWKVSSKNLEKLINSSMSTRTKIGLGFKEYFGKDEVFDLLGRCMQFLPPSLELICPPIQVDIGGNTVDKSFRLRTYASVIHASRDPEPKTSHLLLISRLCQNSVPCKSKAASVPAGSRNSSASVTADGSDPAASRNRSAVNSAGRPKPTERVGHPAGWSKRPAPVSADRPVSAGQGWQLSNLEVDDVRISEKAPKKDIKA</sequence>
<comment type="caution">
    <text evidence="2">The sequence shown here is derived from an EMBL/GenBank/DDBJ whole genome shotgun (WGS) entry which is preliminary data.</text>
</comment>
<reference evidence="2" key="2">
    <citation type="submission" date="2022-01" db="EMBL/GenBank/DDBJ databases">
        <authorList>
            <person name="Yamashiro T."/>
            <person name="Shiraishi A."/>
            <person name="Satake H."/>
            <person name="Nakayama K."/>
        </authorList>
    </citation>
    <scope>NUCLEOTIDE SEQUENCE</scope>
</reference>
<evidence type="ECO:0000313" key="3">
    <source>
        <dbReference type="Proteomes" id="UP001151760"/>
    </source>
</evidence>
<proteinExistence type="predicted"/>
<reference evidence="2" key="1">
    <citation type="journal article" date="2022" name="Int. J. Mol. Sci.">
        <title>Draft Genome of Tanacetum Coccineum: Genomic Comparison of Closely Related Tanacetum-Family Plants.</title>
        <authorList>
            <person name="Yamashiro T."/>
            <person name="Shiraishi A."/>
            <person name="Nakayama K."/>
            <person name="Satake H."/>
        </authorList>
    </citation>
    <scope>NUCLEOTIDE SEQUENCE</scope>
</reference>
<dbReference type="EMBL" id="BQNB010016060">
    <property type="protein sequence ID" value="GJT47360.1"/>
    <property type="molecule type" value="Genomic_DNA"/>
</dbReference>
<keyword evidence="3" id="KW-1185">Reference proteome</keyword>
<feature type="region of interest" description="Disordered" evidence="1">
    <location>
        <begin position="235"/>
        <end position="325"/>
    </location>
</feature>
<evidence type="ECO:0000313" key="2">
    <source>
        <dbReference type="EMBL" id="GJT47360.1"/>
    </source>
</evidence>
<organism evidence="2 3">
    <name type="scientific">Tanacetum coccineum</name>
    <dbReference type="NCBI Taxonomy" id="301880"/>
    <lineage>
        <taxon>Eukaryota</taxon>
        <taxon>Viridiplantae</taxon>
        <taxon>Streptophyta</taxon>
        <taxon>Embryophyta</taxon>
        <taxon>Tracheophyta</taxon>
        <taxon>Spermatophyta</taxon>
        <taxon>Magnoliopsida</taxon>
        <taxon>eudicotyledons</taxon>
        <taxon>Gunneridae</taxon>
        <taxon>Pentapetalae</taxon>
        <taxon>asterids</taxon>
        <taxon>campanulids</taxon>
        <taxon>Asterales</taxon>
        <taxon>Asteraceae</taxon>
        <taxon>Asteroideae</taxon>
        <taxon>Anthemideae</taxon>
        <taxon>Anthemidinae</taxon>
        <taxon>Tanacetum</taxon>
    </lineage>
</organism>
<feature type="compositionally biased region" description="Polar residues" evidence="1">
    <location>
        <begin position="242"/>
        <end position="251"/>
    </location>
</feature>
<dbReference type="Proteomes" id="UP001151760">
    <property type="component" value="Unassembled WGS sequence"/>
</dbReference>
<accession>A0ABQ5E913</accession>
<evidence type="ECO:0000256" key="1">
    <source>
        <dbReference type="SAM" id="MobiDB-lite"/>
    </source>
</evidence>
<name>A0ABQ5E913_9ASTR</name>
<protein>
    <submittedName>
        <fullName evidence="2">Uncharacterized protein</fullName>
    </submittedName>
</protein>
<feature type="compositionally biased region" description="Low complexity" evidence="1">
    <location>
        <begin position="257"/>
        <end position="268"/>
    </location>
</feature>
<gene>
    <name evidence="2" type="ORF">Tco_0956075</name>
</gene>